<dbReference type="OrthoDB" id="9790031at2"/>
<dbReference type="InterPro" id="IPR000150">
    <property type="entry name" value="Cof"/>
</dbReference>
<organism evidence="1 2">
    <name type="scientific">Ligilactobacillus salitolerans</name>
    <dbReference type="NCBI Taxonomy" id="1808352"/>
    <lineage>
        <taxon>Bacteria</taxon>
        <taxon>Bacillati</taxon>
        <taxon>Bacillota</taxon>
        <taxon>Bacilli</taxon>
        <taxon>Lactobacillales</taxon>
        <taxon>Lactobacillaceae</taxon>
        <taxon>Ligilactobacillus</taxon>
    </lineage>
</organism>
<evidence type="ECO:0000313" key="1">
    <source>
        <dbReference type="EMBL" id="GBG94457.1"/>
    </source>
</evidence>
<accession>A0A401ISH5</accession>
<dbReference type="Gene3D" id="3.40.50.1000">
    <property type="entry name" value="HAD superfamily/HAD-like"/>
    <property type="match status" value="1"/>
</dbReference>
<comment type="caution">
    <text evidence="1">The sequence shown here is derived from an EMBL/GenBank/DDBJ whole genome shotgun (WGS) entry which is preliminary data.</text>
</comment>
<reference evidence="1 2" key="1">
    <citation type="journal article" date="2019" name="Int. J. Syst. Evol. Microbiol.">
        <title>Lactobacillus salitolerans sp. nov., a novel lactic acid bacterium isolated from spent mushroom substrates.</title>
        <authorList>
            <person name="Tohno M."/>
            <person name="Tanizawa Y."/>
            <person name="Kojima Y."/>
            <person name="Sakamoto M."/>
            <person name="Nakamura Y."/>
            <person name="Ohkuma M."/>
            <person name="Kobayashi H."/>
        </authorList>
    </citation>
    <scope>NUCLEOTIDE SEQUENCE [LARGE SCALE GENOMIC DNA]</scope>
    <source>
        <strain evidence="1 2">YK43</strain>
    </source>
</reference>
<dbReference type="EMBL" id="BFFP01000011">
    <property type="protein sequence ID" value="GBG94457.1"/>
    <property type="molecule type" value="Genomic_DNA"/>
</dbReference>
<name>A0A401ISH5_9LACO</name>
<dbReference type="AlphaFoldDB" id="A0A401ISH5"/>
<evidence type="ECO:0000313" key="2">
    <source>
        <dbReference type="Proteomes" id="UP000286848"/>
    </source>
</evidence>
<dbReference type="Pfam" id="PF08282">
    <property type="entry name" value="Hydrolase_3"/>
    <property type="match status" value="1"/>
</dbReference>
<dbReference type="PANTHER" id="PTHR10000">
    <property type="entry name" value="PHOSPHOSERINE PHOSPHATASE"/>
    <property type="match status" value="1"/>
</dbReference>
<dbReference type="RefSeq" id="WP_124975875.1">
    <property type="nucleotide sequence ID" value="NZ_BFFP01000011.1"/>
</dbReference>
<dbReference type="InterPro" id="IPR036412">
    <property type="entry name" value="HAD-like_sf"/>
</dbReference>
<dbReference type="NCBIfam" id="TIGR00099">
    <property type="entry name" value="Cof-subfamily"/>
    <property type="match status" value="1"/>
</dbReference>
<proteinExistence type="predicted"/>
<keyword evidence="2" id="KW-1185">Reference proteome</keyword>
<dbReference type="GO" id="GO:0016791">
    <property type="term" value="F:phosphatase activity"/>
    <property type="evidence" value="ECO:0007669"/>
    <property type="project" value="TreeGrafter"/>
</dbReference>
<dbReference type="SFLD" id="SFLDG01140">
    <property type="entry name" value="C2.B:_Phosphomannomutase_and_P"/>
    <property type="match status" value="1"/>
</dbReference>
<dbReference type="SUPFAM" id="SSF56784">
    <property type="entry name" value="HAD-like"/>
    <property type="match status" value="1"/>
</dbReference>
<dbReference type="PROSITE" id="PS01229">
    <property type="entry name" value="COF_2"/>
    <property type="match status" value="1"/>
</dbReference>
<dbReference type="GO" id="GO:0000287">
    <property type="term" value="F:magnesium ion binding"/>
    <property type="evidence" value="ECO:0007669"/>
    <property type="project" value="TreeGrafter"/>
</dbReference>
<dbReference type="Gene3D" id="3.30.1240.10">
    <property type="match status" value="1"/>
</dbReference>
<protein>
    <submittedName>
        <fullName evidence="1">Sugar phosphate phosphatase</fullName>
    </submittedName>
</protein>
<dbReference type="SFLD" id="SFLDG01144">
    <property type="entry name" value="C2.B.4:_PGP_Like"/>
    <property type="match status" value="1"/>
</dbReference>
<dbReference type="NCBIfam" id="NF007806">
    <property type="entry name" value="PRK10513.1"/>
    <property type="match status" value="1"/>
</dbReference>
<dbReference type="InterPro" id="IPR023214">
    <property type="entry name" value="HAD_sf"/>
</dbReference>
<dbReference type="PANTHER" id="PTHR10000:SF8">
    <property type="entry name" value="HAD SUPERFAMILY HYDROLASE-LIKE, TYPE 3"/>
    <property type="match status" value="1"/>
</dbReference>
<dbReference type="Proteomes" id="UP000286848">
    <property type="component" value="Unassembled WGS sequence"/>
</dbReference>
<dbReference type="GO" id="GO:0005829">
    <property type="term" value="C:cytosol"/>
    <property type="evidence" value="ECO:0007669"/>
    <property type="project" value="TreeGrafter"/>
</dbReference>
<dbReference type="SFLD" id="SFLDS00003">
    <property type="entry name" value="Haloacid_Dehalogenase"/>
    <property type="match status" value="1"/>
</dbReference>
<dbReference type="CDD" id="cd07516">
    <property type="entry name" value="HAD_Pase"/>
    <property type="match status" value="1"/>
</dbReference>
<gene>
    <name evidence="1" type="ORF">LFYK43_09160</name>
</gene>
<sequence length="273" mass="30214">MSLKMITTDIDGTLVNNNKKITARTIATLRAARSRGIYVVLCTGRPLVGIREYLQELHLDALDDFVITYNGAQVLRAASQEVVVSNLLTGSDYYQLEQLTQSLGVKSQAVTPDGNLYVTSADISPVSVMDSYFTKMPLHYRPQVELDHAPSLAKYMWADQPAILDAASLKLPQSFKDRYYCVHSEEWFFEFMARQATKGQAMLSLAERLGIKPAEIMAIGDQDNDLTMITAAGMGVAMGNANQRVKQAAKFVTSDNEHDGLAVAVEKFSRYSE</sequence>